<reference evidence="4 5" key="1">
    <citation type="submission" date="2021-11" db="EMBL/GenBank/DDBJ databases">
        <title>Black yeast isolated from Biological Soil Crust.</title>
        <authorList>
            <person name="Kurbessoian T."/>
        </authorList>
    </citation>
    <scope>NUCLEOTIDE SEQUENCE [LARGE SCALE GENOMIC DNA]</scope>
    <source>
        <strain evidence="4 5">CCFEE 5522</strain>
    </source>
</reference>
<accession>A0AAV9J6L2</accession>
<feature type="compositionally biased region" description="Polar residues" evidence="2">
    <location>
        <begin position="497"/>
        <end position="512"/>
    </location>
</feature>
<dbReference type="PROSITE" id="PS00463">
    <property type="entry name" value="ZN2_CY6_FUNGAL_1"/>
    <property type="match status" value="1"/>
</dbReference>
<evidence type="ECO:0000313" key="4">
    <source>
        <dbReference type="EMBL" id="KAK4540647.1"/>
    </source>
</evidence>
<dbReference type="InterPro" id="IPR001138">
    <property type="entry name" value="Zn2Cys6_DnaBD"/>
</dbReference>
<name>A0AAV9J6L2_9PEZI</name>
<evidence type="ECO:0000256" key="1">
    <source>
        <dbReference type="ARBA" id="ARBA00023242"/>
    </source>
</evidence>
<dbReference type="GO" id="GO:0000981">
    <property type="term" value="F:DNA-binding transcription factor activity, RNA polymerase II-specific"/>
    <property type="evidence" value="ECO:0007669"/>
    <property type="project" value="InterPro"/>
</dbReference>
<evidence type="ECO:0000256" key="2">
    <source>
        <dbReference type="SAM" id="MobiDB-lite"/>
    </source>
</evidence>
<keyword evidence="5" id="KW-1185">Reference proteome</keyword>
<feature type="compositionally biased region" description="Polar residues" evidence="2">
    <location>
        <begin position="36"/>
        <end position="58"/>
    </location>
</feature>
<dbReference type="GO" id="GO:0008270">
    <property type="term" value="F:zinc ion binding"/>
    <property type="evidence" value="ECO:0007669"/>
    <property type="project" value="InterPro"/>
</dbReference>
<organism evidence="4 5">
    <name type="scientific">Oleoguttula mirabilis</name>
    <dbReference type="NCBI Taxonomy" id="1507867"/>
    <lineage>
        <taxon>Eukaryota</taxon>
        <taxon>Fungi</taxon>
        <taxon>Dikarya</taxon>
        <taxon>Ascomycota</taxon>
        <taxon>Pezizomycotina</taxon>
        <taxon>Dothideomycetes</taxon>
        <taxon>Dothideomycetidae</taxon>
        <taxon>Mycosphaerellales</taxon>
        <taxon>Teratosphaeriaceae</taxon>
        <taxon>Oleoguttula</taxon>
    </lineage>
</organism>
<evidence type="ECO:0000313" key="5">
    <source>
        <dbReference type="Proteomes" id="UP001324427"/>
    </source>
</evidence>
<gene>
    <name evidence="4" type="ORF">LTR36_008978</name>
</gene>
<sequence length="779" mass="85292">MAWDNEPHEEASRIALDGTSWTGLEQTWPATEGFKTESSAADDTNSMHDISSDHSSPPATAGLKDNNYGPNSLTPKVLDGLGEDTLGEVSDEPTYRESVIAGLNPSTAMDQLPLAPQDTATPASRQEHTFESDAAEHESTSAMEDLETHLVAATPASDGPDGEDLFEDYASRYELRPQSSRAGFMSTWMDKDDTGDYDPSEEFRRPKTRRTRLKLRERDYVGSIFDSADEDAASGDTEPDEHLKLIIQLKFSSEAGKASFRRHVSSVPTRPGGERDAFSTGYRLRKKTLAAASHGSSTQHLDRLADAPDVPDDLTGHPIARGCWECLGLGIRCPLLDDEGAWPCATCFEDKHDCDLVTPPDRKLTCERCKRRRTACSYTETFDHSGPCEDCANDGFRCVAGPLKDSIRTCARYDRDWANDPQTSKKTDRLKKTYWTCMQCREAGSPCSFSNGAVSEDCTSCDQLGSICIPEKVTTPQHHRATPRSVLAPKKRAEQQPAEQQTPTKQAKTSLHQAPKKRAAQEPAEQHTPTKQAKSSPHQAPKKRAAQGPAEQQIPTKQVKTSPHSAGSTKTIITKFCHPMNFNHEDPDGTQPCSFCEYDSFAILGLEAKEVEVIDWADGRGLTEVDGGHMEGGVASTKMCTTCTMRRVPTIMCPRHVMRPMPGISLENIDIDGALMALFSGEAGKGERWCDVCPSLATYECEAEGSTDAAGEPCAGCGLSLCEPCMLSLTGVYDGDWQTMLAELKDELSAEKPLGLRADFELLKQDGLLMRHVLWSAPL</sequence>
<feature type="compositionally biased region" description="Polar residues" evidence="2">
    <location>
        <begin position="553"/>
        <end position="567"/>
    </location>
</feature>
<keyword evidence="1" id="KW-0539">Nucleus</keyword>
<proteinExistence type="predicted"/>
<dbReference type="Proteomes" id="UP001324427">
    <property type="component" value="Unassembled WGS sequence"/>
</dbReference>
<feature type="region of interest" description="Disordered" evidence="2">
    <location>
        <begin position="474"/>
        <end position="567"/>
    </location>
</feature>
<feature type="compositionally biased region" description="Basic and acidic residues" evidence="2">
    <location>
        <begin position="125"/>
        <end position="139"/>
    </location>
</feature>
<dbReference type="EMBL" id="JAVFHQ010000063">
    <property type="protein sequence ID" value="KAK4540647.1"/>
    <property type="molecule type" value="Genomic_DNA"/>
</dbReference>
<feature type="compositionally biased region" description="Polar residues" evidence="2">
    <location>
        <begin position="19"/>
        <end position="29"/>
    </location>
</feature>
<feature type="compositionally biased region" description="Basic and acidic residues" evidence="2">
    <location>
        <begin position="1"/>
        <end position="12"/>
    </location>
</feature>
<feature type="region of interest" description="Disordered" evidence="2">
    <location>
        <begin position="108"/>
        <end position="145"/>
    </location>
</feature>
<feature type="compositionally biased region" description="Acidic residues" evidence="2">
    <location>
        <begin position="81"/>
        <end position="91"/>
    </location>
</feature>
<protein>
    <recommendedName>
        <fullName evidence="3">Zn(2)-C6 fungal-type domain-containing protein</fullName>
    </recommendedName>
</protein>
<comment type="caution">
    <text evidence="4">The sequence shown here is derived from an EMBL/GenBank/DDBJ whole genome shotgun (WGS) entry which is preliminary data.</text>
</comment>
<feature type="domain" description="Zn(2)-C6 fungal-type" evidence="3">
    <location>
        <begin position="365"/>
        <end position="398"/>
    </location>
</feature>
<feature type="region of interest" description="Disordered" evidence="2">
    <location>
        <begin position="1"/>
        <end position="96"/>
    </location>
</feature>
<feature type="compositionally biased region" description="Polar residues" evidence="2">
    <location>
        <begin position="527"/>
        <end position="538"/>
    </location>
</feature>
<dbReference type="AlphaFoldDB" id="A0AAV9J6L2"/>
<evidence type="ECO:0000259" key="3">
    <source>
        <dbReference type="PROSITE" id="PS00463"/>
    </source>
</evidence>